<dbReference type="PANTHER" id="PTHR43369">
    <property type="entry name" value="PHOSPHORIBOSYLGLYCINAMIDE FORMYLTRANSFERASE"/>
    <property type="match status" value="1"/>
</dbReference>
<dbReference type="RefSeq" id="WP_053767856.1">
    <property type="nucleotide sequence ID" value="NZ_LHCI01000106.1"/>
</dbReference>
<dbReference type="InterPro" id="IPR002376">
    <property type="entry name" value="Formyl_transf_N"/>
</dbReference>
<dbReference type="GO" id="GO:0005737">
    <property type="term" value="C:cytoplasm"/>
    <property type="evidence" value="ECO:0007669"/>
    <property type="project" value="TreeGrafter"/>
</dbReference>
<accession>A0A0N0U881</accession>
<evidence type="ECO:0000256" key="1">
    <source>
        <dbReference type="ARBA" id="ARBA00005054"/>
    </source>
</evidence>
<comment type="catalytic activity">
    <reaction evidence="4">
        <text>N(1)-(5-phospho-beta-D-ribosyl)glycinamide + (6R)-10-formyltetrahydrofolate = N(2)-formyl-N(1)-(5-phospho-beta-D-ribosyl)glycinamide + (6S)-5,6,7,8-tetrahydrofolate + H(+)</text>
        <dbReference type="Rhea" id="RHEA:15053"/>
        <dbReference type="ChEBI" id="CHEBI:15378"/>
        <dbReference type="ChEBI" id="CHEBI:57453"/>
        <dbReference type="ChEBI" id="CHEBI:143788"/>
        <dbReference type="ChEBI" id="CHEBI:147286"/>
        <dbReference type="ChEBI" id="CHEBI:195366"/>
        <dbReference type="EC" id="2.1.2.2"/>
    </reaction>
</comment>
<dbReference type="CDD" id="cd08645">
    <property type="entry name" value="FMT_core_GART"/>
    <property type="match status" value="1"/>
</dbReference>
<gene>
    <name evidence="4 6" type="primary">purN</name>
    <name evidence="6" type="ORF">BVI061214_01442</name>
</gene>
<dbReference type="AlphaFoldDB" id="A0A0N0U881"/>
<feature type="binding site" evidence="4">
    <location>
        <position position="70"/>
    </location>
    <ligand>
        <name>(6R)-10-formyltetrahydrofolate</name>
        <dbReference type="ChEBI" id="CHEBI:195366"/>
    </ligand>
</feature>
<dbReference type="SUPFAM" id="SSF53328">
    <property type="entry name" value="Formyltransferase"/>
    <property type="match status" value="1"/>
</dbReference>
<feature type="site" description="Raises pKa of active site His" evidence="4">
    <location>
        <position position="150"/>
    </location>
</feature>
<evidence type="ECO:0000256" key="2">
    <source>
        <dbReference type="ARBA" id="ARBA00022679"/>
    </source>
</evidence>
<proteinExistence type="inferred from homology"/>
<dbReference type="Gene3D" id="3.40.50.170">
    <property type="entry name" value="Formyl transferase, N-terminal domain"/>
    <property type="match status" value="1"/>
</dbReference>
<sequence>MGPFPLGRPARLAVLASGRGTNLEALMEAFPPGNPLGEVVLVVSDNPEALALERAKRRGVEAVALPWRGRRAFEGEALDLLEARRVDLVLLAGFMRLLSPRFVEPWYGRLLNIHPSLLPDFPGLRVHQRVLEAGEKETGSTVHFVDQGMDTGPILLQGRVPVLPGDTPEVLEARVLRLEHRLYPRAVRLLLLGLAFPPPEGLEGLLGEEAARLFQGLSPKERPLHLRVWALLRAWGMEDLAGPAFLGRAGAWGRGAFLAAHLLAEDHPALRAELLELPEEVREKALAALALVESPS</sequence>
<feature type="binding site" evidence="4">
    <location>
        <begin position="95"/>
        <end position="98"/>
    </location>
    <ligand>
        <name>(6R)-10-formyltetrahydrofolate</name>
        <dbReference type="ChEBI" id="CHEBI:195366"/>
    </ligand>
</feature>
<reference evidence="7" key="1">
    <citation type="submission" date="2015-07" db="EMBL/GenBank/DDBJ databases">
        <authorList>
            <person name="Zylicz-Stachula A."/>
            <person name="Jezewska-Frackowiak J."/>
            <person name="Czajkowska E."/>
            <person name="Skowron P.M."/>
        </authorList>
    </citation>
    <scope>NUCLEOTIDE SEQUENCE [LARGE SCALE GENOMIC DNA]</scope>
    <source>
        <strain evidence="7">ATCC 25104 / DSM 625 / JCM 10724 / NBRC 103206 / NCIMB 11243 / YT-1</strain>
    </source>
</reference>
<comment type="caution">
    <text evidence="6">The sequence shown here is derived from an EMBL/GenBank/DDBJ whole genome shotgun (WGS) entry which is preliminary data.</text>
</comment>
<feature type="active site" description="Proton donor" evidence="4">
    <location>
        <position position="114"/>
    </location>
</feature>
<feature type="binding site" evidence="4">
    <location>
        <begin position="20"/>
        <end position="22"/>
    </location>
    <ligand>
        <name>N(1)-(5-phospho-beta-D-ribosyl)glycinamide</name>
        <dbReference type="ChEBI" id="CHEBI:143788"/>
    </ligand>
</feature>
<dbReference type="PATRIC" id="fig|271.14.peg.1518"/>
<feature type="binding site" evidence="4">
    <location>
        <position position="112"/>
    </location>
    <ligand>
        <name>(6R)-10-formyltetrahydrofolate</name>
        <dbReference type="ChEBI" id="CHEBI:195366"/>
    </ligand>
</feature>
<keyword evidence="3 4" id="KW-0658">Purine biosynthesis</keyword>
<dbReference type="InterPro" id="IPR036477">
    <property type="entry name" value="Formyl_transf_N_sf"/>
</dbReference>
<comment type="pathway">
    <text evidence="1 4">Purine metabolism; IMP biosynthesis via de novo pathway; N(2)-formyl-N(1)-(5-phospho-D-ribosyl)glycinamide from N(1)-(5-phospho-D-ribosyl)glycinamide (10-formyl THF route): step 1/1.</text>
</comment>
<evidence type="ECO:0000256" key="3">
    <source>
        <dbReference type="ARBA" id="ARBA00022755"/>
    </source>
</evidence>
<keyword evidence="2 4" id="KW-0808">Transferase</keyword>
<dbReference type="InterPro" id="IPR004607">
    <property type="entry name" value="GART"/>
</dbReference>
<evidence type="ECO:0000259" key="5">
    <source>
        <dbReference type="Pfam" id="PF00551"/>
    </source>
</evidence>
<dbReference type="HAMAP" id="MF_01930">
    <property type="entry name" value="PurN"/>
    <property type="match status" value="1"/>
</dbReference>
<dbReference type="UniPathway" id="UPA00074">
    <property type="reaction ID" value="UER00126"/>
</dbReference>
<evidence type="ECO:0000313" key="6">
    <source>
        <dbReference type="EMBL" id="KOX90253.1"/>
    </source>
</evidence>
<dbReference type="NCBIfam" id="TIGR00639">
    <property type="entry name" value="PurN"/>
    <property type="match status" value="1"/>
</dbReference>
<evidence type="ECO:0000313" key="7">
    <source>
        <dbReference type="Proteomes" id="UP000037685"/>
    </source>
</evidence>
<organism evidence="6 7">
    <name type="scientific">Thermus aquaticus</name>
    <dbReference type="NCBI Taxonomy" id="271"/>
    <lineage>
        <taxon>Bacteria</taxon>
        <taxon>Thermotogati</taxon>
        <taxon>Deinococcota</taxon>
        <taxon>Deinococci</taxon>
        <taxon>Thermales</taxon>
        <taxon>Thermaceae</taxon>
        <taxon>Thermus</taxon>
    </lineage>
</organism>
<evidence type="ECO:0000256" key="4">
    <source>
        <dbReference type="HAMAP-Rule" id="MF_01930"/>
    </source>
</evidence>
<comment type="function">
    <text evidence="4">Catalyzes the transfer of a formyl group from 10-formyltetrahydrofolate to 5-phospho-ribosyl-glycinamide (GAR), producing 5-phospho-ribosyl-N-formylglycinamide (FGAR) and tetrahydrofolate.</text>
</comment>
<dbReference type="Proteomes" id="UP000037685">
    <property type="component" value="Unassembled WGS sequence"/>
</dbReference>
<dbReference type="EC" id="2.1.2.2" evidence="4"/>
<protein>
    <recommendedName>
        <fullName evidence="4">Phosphoribosylglycinamide formyltransferase</fullName>
        <ecNumber evidence="4">2.1.2.2</ecNumber>
    </recommendedName>
    <alternativeName>
        <fullName evidence="4">5'-phosphoribosylglycinamide transformylase</fullName>
    </alternativeName>
    <alternativeName>
        <fullName evidence="4">GAR transformylase</fullName>
        <shortName evidence="4">GART</shortName>
    </alternativeName>
</protein>
<dbReference type="GO" id="GO:0004644">
    <property type="term" value="F:phosphoribosylglycinamide formyltransferase activity"/>
    <property type="evidence" value="ECO:0007669"/>
    <property type="project" value="UniProtKB-UniRule"/>
</dbReference>
<dbReference type="Pfam" id="PF00551">
    <property type="entry name" value="Formyl_trans_N"/>
    <property type="match status" value="1"/>
</dbReference>
<feature type="domain" description="Formyl transferase N-terminal" evidence="5">
    <location>
        <begin position="11"/>
        <end position="187"/>
    </location>
</feature>
<dbReference type="PANTHER" id="PTHR43369:SF2">
    <property type="entry name" value="PHOSPHORIBOSYLGLYCINAMIDE FORMYLTRANSFERASE"/>
    <property type="match status" value="1"/>
</dbReference>
<dbReference type="EMBL" id="LHCI01000106">
    <property type="protein sequence ID" value="KOX90253.1"/>
    <property type="molecule type" value="Genomic_DNA"/>
</dbReference>
<name>A0A0N0U881_THEAQ</name>
<dbReference type="GO" id="GO:0006189">
    <property type="term" value="P:'de novo' IMP biosynthetic process"/>
    <property type="evidence" value="ECO:0007669"/>
    <property type="project" value="UniProtKB-UniRule"/>
</dbReference>
<comment type="similarity">
    <text evidence="4">Belongs to the GART family.</text>
</comment>